<sequence length="150" mass="17206">MENIKFGLREIDTLQYAILPKAYDSSAEKFQYSFGINFSFPDIEKRIICCSSLIKYEGKTSPFLILEVAVYFEVEEESWDHLIDMKTNQITLPKSTAHHMMSLTIGSARGILHSETKNTEFNRLILPTVNLNKLIDGDVIQPMPESEKQE</sequence>
<dbReference type="OrthoDB" id="595022at2"/>
<evidence type="ECO:0000313" key="1">
    <source>
        <dbReference type="EMBL" id="TXE04740.1"/>
    </source>
</evidence>
<name>A0A5C7ABS8_9BACT</name>
<comment type="caution">
    <text evidence="1">The sequence shown here is derived from an EMBL/GenBank/DDBJ whole genome shotgun (WGS) entry which is preliminary data.</text>
</comment>
<dbReference type="RefSeq" id="WP_146920258.1">
    <property type="nucleotide sequence ID" value="NZ_VORW01000020.1"/>
</dbReference>
<reference evidence="1 2" key="1">
    <citation type="submission" date="2019-08" db="EMBL/GenBank/DDBJ databases">
        <title>Genomes sequence of Algoriphagus aquimarinus ACAM450.</title>
        <authorList>
            <person name="Bowman J.P."/>
        </authorList>
    </citation>
    <scope>NUCLEOTIDE SEQUENCE [LARGE SCALE GENOMIC DNA]</scope>
    <source>
        <strain evidence="1 2">ACAM 450</strain>
    </source>
</reference>
<dbReference type="AlphaFoldDB" id="A0A5C7ABS8"/>
<evidence type="ECO:0000313" key="2">
    <source>
        <dbReference type="Proteomes" id="UP000321935"/>
    </source>
</evidence>
<proteinExistence type="predicted"/>
<organism evidence="1 2">
    <name type="scientific">Algoriphagus aquimarinus</name>
    <dbReference type="NCBI Taxonomy" id="237018"/>
    <lineage>
        <taxon>Bacteria</taxon>
        <taxon>Pseudomonadati</taxon>
        <taxon>Bacteroidota</taxon>
        <taxon>Cytophagia</taxon>
        <taxon>Cytophagales</taxon>
        <taxon>Cyclobacteriaceae</taxon>
        <taxon>Algoriphagus</taxon>
    </lineage>
</organism>
<protein>
    <submittedName>
        <fullName evidence="1">Uncharacterized protein</fullName>
    </submittedName>
</protein>
<gene>
    <name evidence="1" type="ORF">ESV85_18545</name>
</gene>
<dbReference type="Proteomes" id="UP000321935">
    <property type="component" value="Unassembled WGS sequence"/>
</dbReference>
<dbReference type="EMBL" id="VORW01000020">
    <property type="protein sequence ID" value="TXE04740.1"/>
    <property type="molecule type" value="Genomic_DNA"/>
</dbReference>
<accession>A0A5C7ABS8</accession>